<dbReference type="InterPro" id="IPR050109">
    <property type="entry name" value="HTH-type_TetR-like_transc_reg"/>
</dbReference>
<dbReference type="InterPro" id="IPR001647">
    <property type="entry name" value="HTH_TetR"/>
</dbReference>
<dbReference type="GO" id="GO:0003677">
    <property type="term" value="F:DNA binding"/>
    <property type="evidence" value="ECO:0007669"/>
    <property type="project" value="UniProtKB-UniRule"/>
</dbReference>
<sequence>MAWDTAKTKRLLLEAAVDEFAAHGPEGGRIDRIAAAAGVNKERIYPYFGGKRQLFDAVVQRELEQLAAAVPMEEADGRPVDLPEYAGRVFDYHLAHPHLLRLLQWEALYGDATAPVAGEERRAAYYAEKVAAASRARRTEAGSAQAADSLPPKELLYAVVALAGWQFAVPQLARMITGGTVDEDPAARRAAVVDMVRRLAL</sequence>
<evidence type="ECO:0000256" key="1">
    <source>
        <dbReference type="ARBA" id="ARBA00023125"/>
    </source>
</evidence>
<dbReference type="Gene3D" id="1.10.357.10">
    <property type="entry name" value="Tetracycline Repressor, domain 2"/>
    <property type="match status" value="1"/>
</dbReference>
<evidence type="ECO:0000259" key="3">
    <source>
        <dbReference type="PROSITE" id="PS50977"/>
    </source>
</evidence>
<dbReference type="Pfam" id="PF17926">
    <property type="entry name" value="TetR_C_21"/>
    <property type="match status" value="1"/>
</dbReference>
<organism evidence="4 5">
    <name type="scientific">Streptomyces kaniharaensis</name>
    <dbReference type="NCBI Taxonomy" id="212423"/>
    <lineage>
        <taxon>Bacteria</taxon>
        <taxon>Bacillati</taxon>
        <taxon>Actinomycetota</taxon>
        <taxon>Actinomycetes</taxon>
        <taxon>Kitasatosporales</taxon>
        <taxon>Streptomycetaceae</taxon>
        <taxon>Streptomyces</taxon>
    </lineage>
</organism>
<dbReference type="InterPro" id="IPR041467">
    <property type="entry name" value="Sco4008_C"/>
</dbReference>
<evidence type="ECO:0000313" key="4">
    <source>
        <dbReference type="EMBL" id="MQS15582.1"/>
    </source>
</evidence>
<dbReference type="InterPro" id="IPR009057">
    <property type="entry name" value="Homeodomain-like_sf"/>
</dbReference>
<dbReference type="RefSeq" id="WP_153465167.1">
    <property type="nucleotide sequence ID" value="NZ_WBOF01000001.1"/>
</dbReference>
<comment type="caution">
    <text evidence="4">The sequence shown here is derived from an EMBL/GenBank/DDBJ whole genome shotgun (WGS) entry which is preliminary data.</text>
</comment>
<dbReference type="Pfam" id="PF00440">
    <property type="entry name" value="TetR_N"/>
    <property type="match status" value="1"/>
</dbReference>
<dbReference type="EMBL" id="WBOF01000001">
    <property type="protein sequence ID" value="MQS15582.1"/>
    <property type="molecule type" value="Genomic_DNA"/>
</dbReference>
<dbReference type="SUPFAM" id="SSF48498">
    <property type="entry name" value="Tetracyclin repressor-like, C-terminal domain"/>
    <property type="match status" value="1"/>
</dbReference>
<gene>
    <name evidence="4" type="ORF">F7Q99_25745</name>
</gene>
<evidence type="ECO:0000313" key="5">
    <source>
        <dbReference type="Proteomes" id="UP000450000"/>
    </source>
</evidence>
<dbReference type="GO" id="GO:0006355">
    <property type="term" value="P:regulation of DNA-templated transcription"/>
    <property type="evidence" value="ECO:0007669"/>
    <property type="project" value="UniProtKB-ARBA"/>
</dbReference>
<dbReference type="OrthoDB" id="4726108at2"/>
<dbReference type="PANTHER" id="PTHR30328">
    <property type="entry name" value="TRANSCRIPTIONAL REPRESSOR"/>
    <property type="match status" value="1"/>
</dbReference>
<proteinExistence type="predicted"/>
<feature type="domain" description="HTH tetR-type" evidence="3">
    <location>
        <begin position="6"/>
        <end position="66"/>
    </location>
</feature>
<accession>A0A6N7KVB9</accession>
<dbReference type="AlphaFoldDB" id="A0A6N7KVB9"/>
<dbReference type="SUPFAM" id="SSF46689">
    <property type="entry name" value="Homeodomain-like"/>
    <property type="match status" value="1"/>
</dbReference>
<feature type="DNA-binding region" description="H-T-H motif" evidence="2">
    <location>
        <begin position="29"/>
        <end position="48"/>
    </location>
</feature>
<reference evidence="4 5" key="1">
    <citation type="submission" date="2019-09" db="EMBL/GenBank/DDBJ databases">
        <title>Genome Sequences of Streptomyces kaniharaensis ATCC 21070.</title>
        <authorList>
            <person name="Zhu W."/>
            <person name="De Crecy-Lagard V."/>
            <person name="Richards N.G."/>
        </authorList>
    </citation>
    <scope>NUCLEOTIDE SEQUENCE [LARGE SCALE GENOMIC DNA]</scope>
    <source>
        <strain evidence="4 5">SF-557</strain>
    </source>
</reference>
<protein>
    <submittedName>
        <fullName evidence="4">TetR/AcrR family transcriptional regulator</fullName>
    </submittedName>
</protein>
<evidence type="ECO:0000256" key="2">
    <source>
        <dbReference type="PROSITE-ProRule" id="PRU00335"/>
    </source>
</evidence>
<dbReference type="InterPro" id="IPR036271">
    <property type="entry name" value="Tet_transcr_reg_TetR-rel_C_sf"/>
</dbReference>
<dbReference type="Proteomes" id="UP000450000">
    <property type="component" value="Unassembled WGS sequence"/>
</dbReference>
<dbReference type="PRINTS" id="PR00455">
    <property type="entry name" value="HTHTETR"/>
</dbReference>
<name>A0A6N7KVB9_9ACTN</name>
<dbReference type="PANTHER" id="PTHR30328:SF54">
    <property type="entry name" value="HTH-TYPE TRANSCRIPTIONAL REPRESSOR SCO4008"/>
    <property type="match status" value="1"/>
</dbReference>
<keyword evidence="1 2" id="KW-0238">DNA-binding</keyword>
<dbReference type="PROSITE" id="PS50977">
    <property type="entry name" value="HTH_TETR_2"/>
    <property type="match status" value="1"/>
</dbReference>
<keyword evidence="5" id="KW-1185">Reference proteome</keyword>